<dbReference type="InterPro" id="IPR029044">
    <property type="entry name" value="Nucleotide-diphossugar_trans"/>
</dbReference>
<dbReference type="InterPro" id="IPR001173">
    <property type="entry name" value="Glyco_trans_2-like"/>
</dbReference>
<dbReference type="Pfam" id="PF00535">
    <property type="entry name" value="Glycos_transf_2"/>
    <property type="match status" value="1"/>
</dbReference>
<name>A0A2T4UCV9_9ACTN</name>
<keyword evidence="4" id="KW-1185">Reference proteome</keyword>
<organism evidence="3 4">
    <name type="scientific">Paraconexibacter algicola</name>
    <dbReference type="NCBI Taxonomy" id="2133960"/>
    <lineage>
        <taxon>Bacteria</taxon>
        <taxon>Bacillati</taxon>
        <taxon>Actinomycetota</taxon>
        <taxon>Thermoleophilia</taxon>
        <taxon>Solirubrobacterales</taxon>
        <taxon>Paraconexibacteraceae</taxon>
        <taxon>Paraconexibacter</taxon>
    </lineage>
</organism>
<proteinExistence type="predicted"/>
<evidence type="ECO:0000313" key="3">
    <source>
        <dbReference type="EMBL" id="PTL55066.1"/>
    </source>
</evidence>
<sequence>MGPAGRPARGPATHRRVVPGAPRGALGVSDGGGAVPAISVVVPSHDRPLRLRWLLNALQEQTLDPAQWEVVVAHDSSGPETEELLRTHPLAAAGVLRHLTFDPGPGPAVKRNAGWRAARAPRILFTDDDCRPPRDWVANGLAAALARPDAILQGRTTIDPDELAVRQRVPHARSQEVDPPVPWAQTCNILYPRAVLEATGGFDESLPLAAGEDTDLALRARALGAPYEAAPDVLTYHCVEPASLLARMREVQRWEHLPFVVRAHPEVRDGLPGFGTCWKPAHARLPAAAAGVTLAATALARRRPGLLGAGVAAVVPWALAAAPRYGRDPRGVARSVSELPGRFALDVAEFTALARGSVRYRTLLL</sequence>
<dbReference type="PANTHER" id="PTHR43685">
    <property type="entry name" value="GLYCOSYLTRANSFERASE"/>
    <property type="match status" value="1"/>
</dbReference>
<dbReference type="Gene3D" id="3.90.550.10">
    <property type="entry name" value="Spore Coat Polysaccharide Biosynthesis Protein SpsA, Chain A"/>
    <property type="match status" value="1"/>
</dbReference>
<reference evidence="3 4" key="1">
    <citation type="submission" date="2018-03" db="EMBL/GenBank/DDBJ databases">
        <title>Aquarubrobacter algicola gen. nov., sp. nov., a novel actinobacterium isolated from shallow eutrophic lake during the end of cyanobacterial harmful algal blooms.</title>
        <authorList>
            <person name="Chun S.J."/>
        </authorList>
    </citation>
    <scope>NUCLEOTIDE SEQUENCE [LARGE SCALE GENOMIC DNA]</scope>
    <source>
        <strain evidence="3 4">Seoho-28</strain>
    </source>
</reference>
<dbReference type="EMBL" id="PYYB01000004">
    <property type="protein sequence ID" value="PTL55066.1"/>
    <property type="molecule type" value="Genomic_DNA"/>
</dbReference>
<accession>A0A2T4UCV9</accession>
<protein>
    <recommendedName>
        <fullName evidence="2">Glycosyltransferase 2-like domain-containing protein</fullName>
    </recommendedName>
</protein>
<dbReference type="PANTHER" id="PTHR43685:SF3">
    <property type="entry name" value="SLR2126 PROTEIN"/>
    <property type="match status" value="1"/>
</dbReference>
<evidence type="ECO:0000313" key="4">
    <source>
        <dbReference type="Proteomes" id="UP000240739"/>
    </source>
</evidence>
<evidence type="ECO:0000259" key="2">
    <source>
        <dbReference type="Pfam" id="PF00535"/>
    </source>
</evidence>
<evidence type="ECO:0000256" key="1">
    <source>
        <dbReference type="SAM" id="MobiDB-lite"/>
    </source>
</evidence>
<dbReference type="SUPFAM" id="SSF53448">
    <property type="entry name" value="Nucleotide-diphospho-sugar transferases"/>
    <property type="match status" value="1"/>
</dbReference>
<feature type="domain" description="Glycosyltransferase 2-like" evidence="2">
    <location>
        <begin position="39"/>
        <end position="168"/>
    </location>
</feature>
<feature type="region of interest" description="Disordered" evidence="1">
    <location>
        <begin position="1"/>
        <end position="29"/>
    </location>
</feature>
<dbReference type="CDD" id="cd00761">
    <property type="entry name" value="Glyco_tranf_GTA_type"/>
    <property type="match status" value="1"/>
</dbReference>
<comment type="caution">
    <text evidence="3">The sequence shown here is derived from an EMBL/GenBank/DDBJ whole genome shotgun (WGS) entry which is preliminary data.</text>
</comment>
<dbReference type="Proteomes" id="UP000240739">
    <property type="component" value="Unassembled WGS sequence"/>
</dbReference>
<dbReference type="InterPro" id="IPR050834">
    <property type="entry name" value="Glycosyltransf_2"/>
</dbReference>
<dbReference type="AlphaFoldDB" id="A0A2T4UCV9"/>
<gene>
    <name evidence="3" type="ORF">C7Y72_19945</name>
</gene>